<feature type="compositionally biased region" description="Pro residues" evidence="1">
    <location>
        <begin position="313"/>
        <end position="324"/>
    </location>
</feature>
<feature type="region of interest" description="Disordered" evidence="1">
    <location>
        <begin position="304"/>
        <end position="353"/>
    </location>
</feature>
<protein>
    <recommendedName>
        <fullName evidence="2">DUF7787 domain-containing protein</fullName>
    </recommendedName>
</protein>
<proteinExistence type="predicted"/>
<dbReference type="PANTHER" id="PTHR35096">
    <property type="entry name" value="BNAA08G28570D PROTEIN"/>
    <property type="match status" value="1"/>
</dbReference>
<organism evidence="3 4">
    <name type="scientific">Oryza meyeriana var. granulata</name>
    <dbReference type="NCBI Taxonomy" id="110450"/>
    <lineage>
        <taxon>Eukaryota</taxon>
        <taxon>Viridiplantae</taxon>
        <taxon>Streptophyta</taxon>
        <taxon>Embryophyta</taxon>
        <taxon>Tracheophyta</taxon>
        <taxon>Spermatophyta</taxon>
        <taxon>Magnoliopsida</taxon>
        <taxon>Liliopsida</taxon>
        <taxon>Poales</taxon>
        <taxon>Poaceae</taxon>
        <taxon>BOP clade</taxon>
        <taxon>Oryzoideae</taxon>
        <taxon>Oryzeae</taxon>
        <taxon>Oryzinae</taxon>
        <taxon>Oryza</taxon>
        <taxon>Oryza meyeriana</taxon>
    </lineage>
</organism>
<comment type="caution">
    <text evidence="3">The sequence shown here is derived from an EMBL/GenBank/DDBJ whole genome shotgun (WGS) entry which is preliminary data.</text>
</comment>
<evidence type="ECO:0000256" key="1">
    <source>
        <dbReference type="SAM" id="MobiDB-lite"/>
    </source>
</evidence>
<reference evidence="3 4" key="1">
    <citation type="submission" date="2019-11" db="EMBL/GenBank/DDBJ databases">
        <title>Whole genome sequence of Oryza granulata.</title>
        <authorList>
            <person name="Li W."/>
        </authorList>
    </citation>
    <scope>NUCLEOTIDE SEQUENCE [LARGE SCALE GENOMIC DNA]</scope>
    <source>
        <strain evidence="4">cv. Menghai</strain>
        <tissue evidence="3">Leaf</tissue>
    </source>
</reference>
<dbReference type="PANTHER" id="PTHR35096:SF10">
    <property type="entry name" value="OS03G0308700 PROTEIN"/>
    <property type="match status" value="1"/>
</dbReference>
<sequence>MARGQGRGRQGGALTLEKYHRFFVDPWGARLTIDHLNHIISMHGFIKLHHSNKGDIMLRLVGQVDLQPPRRSTLHRAAGPSSAAVITVDVIRADVDSIGWTECPIGSVASFTASPGDAPPEPVEPDPRPADFVLVGRRARSKRRRSSAYGHKPDDGNSSVEEEEDEEWLPPPSTPPRWMRSPTPPPPPPSPPHVTPSPPPPPHETALPRPAPHALAPPPPPPPYCGQPTLALLPPRPLHFGAPLTVPWLSWGLPLPSVPLPPLPCPGTATFTQHPPPGQPPFWNPPTVPPCYPAPFWGAPSALQPPQQFWGGQPPPQPQPPPPHWGYIRSPSAPALQQPPPPTMQLQQQSPLHLQPGVCWGRSVF</sequence>
<feature type="region of interest" description="Disordered" evidence="1">
    <location>
        <begin position="111"/>
        <end position="223"/>
    </location>
</feature>
<evidence type="ECO:0000259" key="2">
    <source>
        <dbReference type="Pfam" id="PF25042"/>
    </source>
</evidence>
<evidence type="ECO:0000313" key="3">
    <source>
        <dbReference type="EMBL" id="KAF0915445.1"/>
    </source>
</evidence>
<feature type="compositionally biased region" description="Pro residues" evidence="1">
    <location>
        <begin position="182"/>
        <end position="223"/>
    </location>
</feature>
<dbReference type="Pfam" id="PF25042">
    <property type="entry name" value="DUF7787"/>
    <property type="match status" value="1"/>
</dbReference>
<dbReference type="AlphaFoldDB" id="A0A6G1DRH7"/>
<keyword evidence="4" id="KW-1185">Reference proteome</keyword>
<feature type="domain" description="DUF7787" evidence="2">
    <location>
        <begin position="13"/>
        <end position="66"/>
    </location>
</feature>
<accession>A0A6G1DRH7</accession>
<gene>
    <name evidence="3" type="ORF">E2562_036293</name>
</gene>
<dbReference type="Proteomes" id="UP000479710">
    <property type="component" value="Unassembled WGS sequence"/>
</dbReference>
<dbReference type="EMBL" id="SPHZ02000006">
    <property type="protein sequence ID" value="KAF0915445.1"/>
    <property type="molecule type" value="Genomic_DNA"/>
</dbReference>
<feature type="compositionally biased region" description="Basic residues" evidence="1">
    <location>
        <begin position="137"/>
        <end position="146"/>
    </location>
</feature>
<dbReference type="InterPro" id="IPR056689">
    <property type="entry name" value="DUF7787"/>
</dbReference>
<name>A0A6G1DRH7_9ORYZ</name>
<feature type="compositionally biased region" description="Low complexity" evidence="1">
    <location>
        <begin position="344"/>
        <end position="353"/>
    </location>
</feature>
<dbReference type="PRINTS" id="PR01217">
    <property type="entry name" value="PRICHEXTENSN"/>
</dbReference>
<evidence type="ECO:0000313" key="4">
    <source>
        <dbReference type="Proteomes" id="UP000479710"/>
    </source>
</evidence>
<dbReference type="OrthoDB" id="696521at2759"/>